<protein>
    <recommendedName>
        <fullName evidence="1">N-acetyltransferase domain-containing protein</fullName>
    </recommendedName>
</protein>
<name>A0A6A6HFN8_VIRVR</name>
<dbReference type="PANTHER" id="PTHR43792">
    <property type="entry name" value="GNAT FAMILY, PUTATIVE (AFU_ORTHOLOGUE AFUA_3G00765)-RELATED-RELATED"/>
    <property type="match status" value="1"/>
</dbReference>
<dbReference type="Pfam" id="PF13302">
    <property type="entry name" value="Acetyltransf_3"/>
    <property type="match status" value="1"/>
</dbReference>
<dbReference type="InterPro" id="IPR016181">
    <property type="entry name" value="Acyl_CoA_acyltransferase"/>
</dbReference>
<evidence type="ECO:0000259" key="1">
    <source>
        <dbReference type="Pfam" id="PF13302"/>
    </source>
</evidence>
<dbReference type="SUPFAM" id="SSF55729">
    <property type="entry name" value="Acyl-CoA N-acyltransferases (Nat)"/>
    <property type="match status" value="1"/>
</dbReference>
<reference evidence="2" key="1">
    <citation type="journal article" date="2020" name="Stud. Mycol.">
        <title>101 Dothideomycetes genomes: a test case for predicting lifestyles and emergence of pathogens.</title>
        <authorList>
            <person name="Haridas S."/>
            <person name="Albert R."/>
            <person name="Binder M."/>
            <person name="Bloem J."/>
            <person name="Labutti K."/>
            <person name="Salamov A."/>
            <person name="Andreopoulos B."/>
            <person name="Baker S."/>
            <person name="Barry K."/>
            <person name="Bills G."/>
            <person name="Bluhm B."/>
            <person name="Cannon C."/>
            <person name="Castanera R."/>
            <person name="Culley D."/>
            <person name="Daum C."/>
            <person name="Ezra D."/>
            <person name="Gonzalez J."/>
            <person name="Henrissat B."/>
            <person name="Kuo A."/>
            <person name="Liang C."/>
            <person name="Lipzen A."/>
            <person name="Lutzoni F."/>
            <person name="Magnuson J."/>
            <person name="Mondo S."/>
            <person name="Nolan M."/>
            <person name="Ohm R."/>
            <person name="Pangilinan J."/>
            <person name="Park H.-J."/>
            <person name="Ramirez L."/>
            <person name="Alfaro M."/>
            <person name="Sun H."/>
            <person name="Tritt A."/>
            <person name="Yoshinaga Y."/>
            <person name="Zwiers L.-H."/>
            <person name="Turgeon B."/>
            <person name="Goodwin S."/>
            <person name="Spatafora J."/>
            <person name="Crous P."/>
            <person name="Grigoriev I."/>
        </authorList>
    </citation>
    <scope>NUCLEOTIDE SEQUENCE</scope>
    <source>
        <strain evidence="2">Tuck. ex Michener</strain>
    </source>
</reference>
<dbReference type="EMBL" id="ML991783">
    <property type="protein sequence ID" value="KAF2236761.1"/>
    <property type="molecule type" value="Genomic_DNA"/>
</dbReference>
<dbReference type="Gene3D" id="3.40.630.30">
    <property type="match status" value="1"/>
</dbReference>
<gene>
    <name evidence="2" type="ORF">EV356DRAFT_50609</name>
</gene>
<dbReference type="Proteomes" id="UP000800092">
    <property type="component" value="Unassembled WGS sequence"/>
</dbReference>
<sequence length="238" mass="26442">MGSKIYAPLLQTHRLLLLLFDSQNPTHYDHYLELINLPEIVAIMGDMKTRTHGQADRFLRAGRILPASLPHHPPPGRDDHALWMVHLKPEDAASVTDHLSHGKTIHPGPFIGLISIGQRSAAMPPDMGWAILPPYWEHGYATEAGFCLLHYAIQELGLTNLVAIPLETNEASIRTAQKLGFGDGGRMRDLEGGERAVFVREGTTWKPEEGMVVDLRGSWVEEEEECKCARCEAEGKGK</sequence>
<dbReference type="PANTHER" id="PTHR43792:SF16">
    <property type="entry name" value="N-ACETYLTRANSFERASE DOMAIN-CONTAINING PROTEIN"/>
    <property type="match status" value="1"/>
</dbReference>
<dbReference type="GO" id="GO:0016747">
    <property type="term" value="F:acyltransferase activity, transferring groups other than amino-acyl groups"/>
    <property type="evidence" value="ECO:0007669"/>
    <property type="project" value="InterPro"/>
</dbReference>
<evidence type="ECO:0000313" key="3">
    <source>
        <dbReference type="Proteomes" id="UP000800092"/>
    </source>
</evidence>
<organism evidence="2 3">
    <name type="scientific">Viridothelium virens</name>
    <name type="common">Speckled blister lichen</name>
    <name type="synonym">Trypethelium virens</name>
    <dbReference type="NCBI Taxonomy" id="1048519"/>
    <lineage>
        <taxon>Eukaryota</taxon>
        <taxon>Fungi</taxon>
        <taxon>Dikarya</taxon>
        <taxon>Ascomycota</taxon>
        <taxon>Pezizomycotina</taxon>
        <taxon>Dothideomycetes</taxon>
        <taxon>Dothideomycetes incertae sedis</taxon>
        <taxon>Trypetheliales</taxon>
        <taxon>Trypetheliaceae</taxon>
        <taxon>Viridothelium</taxon>
    </lineage>
</organism>
<proteinExistence type="predicted"/>
<feature type="domain" description="N-acetyltransferase" evidence="1">
    <location>
        <begin position="25"/>
        <end position="181"/>
    </location>
</feature>
<keyword evidence="3" id="KW-1185">Reference proteome</keyword>
<dbReference type="InterPro" id="IPR051531">
    <property type="entry name" value="N-acetyltransferase"/>
</dbReference>
<dbReference type="OrthoDB" id="630895at2759"/>
<accession>A0A6A6HFN8</accession>
<evidence type="ECO:0000313" key="2">
    <source>
        <dbReference type="EMBL" id="KAF2236761.1"/>
    </source>
</evidence>
<dbReference type="AlphaFoldDB" id="A0A6A6HFN8"/>
<dbReference type="InterPro" id="IPR000182">
    <property type="entry name" value="GNAT_dom"/>
</dbReference>